<dbReference type="Proteomes" id="UP001163321">
    <property type="component" value="Chromosome 6"/>
</dbReference>
<keyword evidence="2" id="KW-1185">Reference proteome</keyword>
<reference evidence="1 2" key="1">
    <citation type="journal article" date="2022" name="bioRxiv">
        <title>The genome of the oomycete Peronosclerospora sorghi, a cosmopolitan pathogen of maize and sorghum, is inflated with dispersed pseudogenes.</title>
        <authorList>
            <person name="Fletcher K."/>
            <person name="Martin F."/>
            <person name="Isakeit T."/>
            <person name="Cavanaugh K."/>
            <person name="Magill C."/>
            <person name="Michelmore R."/>
        </authorList>
    </citation>
    <scope>NUCLEOTIDE SEQUENCE [LARGE SCALE GENOMIC DNA]</scope>
    <source>
        <strain evidence="1">P6</strain>
    </source>
</reference>
<name>A0ACC0VW44_9STRA</name>
<proteinExistence type="predicted"/>
<accession>A0ACC0VW44</accession>
<organism evidence="1 2">
    <name type="scientific">Peronosclerospora sorghi</name>
    <dbReference type="NCBI Taxonomy" id="230839"/>
    <lineage>
        <taxon>Eukaryota</taxon>
        <taxon>Sar</taxon>
        <taxon>Stramenopiles</taxon>
        <taxon>Oomycota</taxon>
        <taxon>Peronosporomycetes</taxon>
        <taxon>Peronosporales</taxon>
        <taxon>Peronosporaceae</taxon>
        <taxon>Peronosclerospora</taxon>
    </lineage>
</organism>
<gene>
    <name evidence="1" type="ORF">PsorP6_010412</name>
</gene>
<dbReference type="EMBL" id="CM047585">
    <property type="protein sequence ID" value="KAI9909948.1"/>
    <property type="molecule type" value="Genomic_DNA"/>
</dbReference>
<evidence type="ECO:0000313" key="1">
    <source>
        <dbReference type="EMBL" id="KAI9909948.1"/>
    </source>
</evidence>
<comment type="caution">
    <text evidence="1">The sequence shown here is derived from an EMBL/GenBank/DDBJ whole genome shotgun (WGS) entry which is preliminary data.</text>
</comment>
<protein>
    <submittedName>
        <fullName evidence="1">Uncharacterized protein</fullName>
    </submittedName>
</protein>
<evidence type="ECO:0000313" key="2">
    <source>
        <dbReference type="Proteomes" id="UP001163321"/>
    </source>
</evidence>
<sequence>MVQVDTVALEELTDLFREGTYTLTPIYFASSGTNSSSGRELEWDRKAFVNIRKASLIALNAMSPVRNSNLSSGMEL</sequence>